<feature type="transmembrane region" description="Helical" evidence="5">
    <location>
        <begin position="62"/>
        <end position="88"/>
    </location>
</feature>
<dbReference type="RefSeq" id="WP_121855256.1">
    <property type="nucleotide sequence ID" value="NZ_CP037952.1"/>
</dbReference>
<dbReference type="Proteomes" id="UP000273022">
    <property type="component" value="Unassembled WGS sequence"/>
</dbReference>
<gene>
    <name evidence="7" type="ORF">D5R81_19625</name>
</gene>
<dbReference type="Gene3D" id="1.20.120.550">
    <property type="entry name" value="Membrane associated eicosanoid/glutathione metabolism-like domain"/>
    <property type="match status" value="1"/>
</dbReference>
<protein>
    <submittedName>
        <fullName evidence="7">MAPEG family protein</fullName>
    </submittedName>
</protein>
<keyword evidence="3 5" id="KW-1133">Transmembrane helix</keyword>
<dbReference type="PANTHER" id="PTHR35371">
    <property type="entry name" value="INNER MEMBRANE PROTEIN"/>
    <property type="match status" value="1"/>
</dbReference>
<keyword evidence="4 5" id="KW-0472">Membrane</keyword>
<feature type="chain" id="PRO_5017383472" evidence="6">
    <location>
        <begin position="21"/>
        <end position="127"/>
    </location>
</feature>
<keyword evidence="6" id="KW-0732">Signal</keyword>
<keyword evidence="8" id="KW-1185">Reference proteome</keyword>
<dbReference type="PANTHER" id="PTHR35371:SF1">
    <property type="entry name" value="BLR7753 PROTEIN"/>
    <property type="match status" value="1"/>
</dbReference>
<evidence type="ECO:0000256" key="4">
    <source>
        <dbReference type="ARBA" id="ARBA00023136"/>
    </source>
</evidence>
<dbReference type="EMBL" id="QYYH01000238">
    <property type="protein sequence ID" value="RJY01905.1"/>
    <property type="molecule type" value="Genomic_DNA"/>
</dbReference>
<dbReference type="InterPro" id="IPR001129">
    <property type="entry name" value="Membr-assoc_MAPEG"/>
</dbReference>
<accession>A0A3A6TAB1</accession>
<dbReference type="InterPro" id="IPR023352">
    <property type="entry name" value="MAPEG-like_dom_sf"/>
</dbReference>
<proteinExistence type="predicted"/>
<dbReference type="GO" id="GO:0016020">
    <property type="term" value="C:membrane"/>
    <property type="evidence" value="ECO:0007669"/>
    <property type="project" value="UniProtKB-SubCell"/>
</dbReference>
<reference evidence="7 8" key="1">
    <citation type="submission" date="2018-09" db="EMBL/GenBank/DDBJ databases">
        <title>Phylogeny of the Shewanellaceae, and recommendation for two new genera, Pseudoshewanella and Parashewanella.</title>
        <authorList>
            <person name="Wang G."/>
        </authorList>
    </citation>
    <scope>NUCLEOTIDE SEQUENCE [LARGE SCALE GENOMIC DNA]</scope>
    <source>
        <strain evidence="7 8">KCTC 22492</strain>
    </source>
</reference>
<evidence type="ECO:0000256" key="1">
    <source>
        <dbReference type="ARBA" id="ARBA00004370"/>
    </source>
</evidence>
<evidence type="ECO:0000313" key="7">
    <source>
        <dbReference type="EMBL" id="RJY01905.1"/>
    </source>
</evidence>
<name>A0A3A6TAB1_9GAMM</name>
<organism evidence="7 8">
    <name type="scientific">Parashewanella spongiae</name>
    <dbReference type="NCBI Taxonomy" id="342950"/>
    <lineage>
        <taxon>Bacteria</taxon>
        <taxon>Pseudomonadati</taxon>
        <taxon>Pseudomonadota</taxon>
        <taxon>Gammaproteobacteria</taxon>
        <taxon>Alteromonadales</taxon>
        <taxon>Shewanellaceae</taxon>
        <taxon>Parashewanella</taxon>
    </lineage>
</organism>
<dbReference type="Pfam" id="PF01124">
    <property type="entry name" value="MAPEG"/>
    <property type="match status" value="1"/>
</dbReference>
<evidence type="ECO:0000256" key="3">
    <source>
        <dbReference type="ARBA" id="ARBA00022989"/>
    </source>
</evidence>
<evidence type="ECO:0000256" key="5">
    <source>
        <dbReference type="SAM" id="Phobius"/>
    </source>
</evidence>
<evidence type="ECO:0000313" key="8">
    <source>
        <dbReference type="Proteomes" id="UP000273022"/>
    </source>
</evidence>
<dbReference type="OrthoDB" id="513661at2"/>
<feature type="transmembrane region" description="Helical" evidence="5">
    <location>
        <begin position="109"/>
        <end position="126"/>
    </location>
</feature>
<dbReference type="SUPFAM" id="SSF161084">
    <property type="entry name" value="MAPEG domain-like"/>
    <property type="match status" value="1"/>
</dbReference>
<feature type="signal peptide" evidence="6">
    <location>
        <begin position="1"/>
        <end position="20"/>
    </location>
</feature>
<dbReference type="AlphaFoldDB" id="A0A3A6TAB1"/>
<keyword evidence="2 5" id="KW-0812">Transmembrane</keyword>
<evidence type="ECO:0000256" key="6">
    <source>
        <dbReference type="SAM" id="SignalP"/>
    </source>
</evidence>
<comment type="caution">
    <text evidence="7">The sequence shown here is derived from an EMBL/GenBank/DDBJ whole genome shotgun (WGS) entry which is preliminary data.</text>
</comment>
<comment type="subcellular location">
    <subcellularLocation>
        <location evidence="1">Membrane</location>
    </subcellularLocation>
</comment>
<evidence type="ECO:0000256" key="2">
    <source>
        <dbReference type="ARBA" id="ARBA00022692"/>
    </source>
</evidence>
<sequence>MSTLLICLFIAMLLPFLAKAPVAYAMAKLGGYDNQHPREQQSKLTGFGARALAGHQNAFESLLVFGMAVLAVIATGDITETAVTLAIVHIVARIMYHILYLIDLSTLRSLSWFVGIGASFCLFWQAV</sequence>